<dbReference type="Pfam" id="PF13731">
    <property type="entry name" value="WxL"/>
    <property type="match status" value="1"/>
</dbReference>
<dbReference type="Proteomes" id="UP001290462">
    <property type="component" value="Unassembled WGS sequence"/>
</dbReference>
<organism evidence="4 5">
    <name type="scientific">Carnobacterium maltaromaticum</name>
    <name type="common">Carnobacterium piscicola</name>
    <dbReference type="NCBI Taxonomy" id="2751"/>
    <lineage>
        <taxon>Bacteria</taxon>
        <taxon>Bacillati</taxon>
        <taxon>Bacillota</taxon>
        <taxon>Bacilli</taxon>
        <taxon>Lactobacillales</taxon>
        <taxon>Carnobacteriaceae</taxon>
        <taxon>Carnobacterium</taxon>
    </lineage>
</organism>
<proteinExistence type="predicted"/>
<evidence type="ECO:0000313" key="5">
    <source>
        <dbReference type="Proteomes" id="UP001290462"/>
    </source>
</evidence>
<feature type="region of interest" description="Disordered" evidence="1">
    <location>
        <begin position="25"/>
        <end position="76"/>
    </location>
</feature>
<evidence type="ECO:0000256" key="1">
    <source>
        <dbReference type="SAM" id="MobiDB-lite"/>
    </source>
</evidence>
<gene>
    <name evidence="4" type="ORF">RAK27_11190</name>
</gene>
<evidence type="ECO:0000313" key="4">
    <source>
        <dbReference type="EMBL" id="MDZ5759225.1"/>
    </source>
</evidence>
<name>A0AAW9K021_CARML</name>
<sequence>MKKIIAGLLLTTVALTSIGTVSAVDPNEVTGTQDGKGGKSHGYVKLEAGDGEGEEGGGGVTEPAKPTDPSGETGNEGVLTIDHVAILNFGSQKLSGKKVVYSNIVGAVNSPNVQVTDKRGTEEGWRVMVSQTPFVDVTPNKGGKELAAQLTLPAGTIESVDASNVSLPPVSSEVVEVNASPSLLMKASPGVETPGVPTKGQGAGTWINSLPEAEIKLAIPAGNTVGEYISTMTWSLMDAPA</sequence>
<dbReference type="AlphaFoldDB" id="A0AAW9K021"/>
<comment type="caution">
    <text evidence="4">The sequence shown here is derived from an EMBL/GenBank/DDBJ whole genome shotgun (WGS) entry which is preliminary data.</text>
</comment>
<evidence type="ECO:0000256" key="2">
    <source>
        <dbReference type="SAM" id="SignalP"/>
    </source>
</evidence>
<evidence type="ECO:0000259" key="3">
    <source>
        <dbReference type="Pfam" id="PF13731"/>
    </source>
</evidence>
<feature type="domain" description="WxL" evidence="3">
    <location>
        <begin position="37"/>
        <end position="240"/>
    </location>
</feature>
<dbReference type="EMBL" id="JAVBVO010000003">
    <property type="protein sequence ID" value="MDZ5759225.1"/>
    <property type="molecule type" value="Genomic_DNA"/>
</dbReference>
<accession>A0AAW9K021</accession>
<keyword evidence="2" id="KW-0732">Signal</keyword>
<feature type="signal peptide" evidence="2">
    <location>
        <begin position="1"/>
        <end position="23"/>
    </location>
</feature>
<protein>
    <submittedName>
        <fullName evidence="4">WxL domain-containing protein</fullName>
    </submittedName>
</protein>
<feature type="chain" id="PRO_5043656506" evidence="2">
    <location>
        <begin position="24"/>
        <end position="241"/>
    </location>
</feature>
<dbReference type="RefSeq" id="WP_322809110.1">
    <property type="nucleotide sequence ID" value="NZ_JAVBVO010000003.1"/>
</dbReference>
<dbReference type="InterPro" id="IPR027994">
    <property type="entry name" value="WxL_dom"/>
</dbReference>
<reference evidence="4" key="1">
    <citation type="submission" date="2023-08" db="EMBL/GenBank/DDBJ databases">
        <title>Genomic characterization of piscicolin 126 produced by Carnobacterium maltaromaticum CM22 strain isolated from salmon (Salmo salar).</title>
        <authorList>
            <person name="Gonzalez-Gragera E."/>
            <person name="Garcia-Lopez J.D."/>
            <person name="Teso-Perez C."/>
            <person name="Gimenez-Hernandez I."/>
            <person name="Peralta-Sanchez J.M."/>
            <person name="Valdivia E."/>
            <person name="Montalban-Lopez M."/>
            <person name="Martin-Platero A.M."/>
            <person name="Banos A."/>
            <person name="Martinez-Bueno M."/>
        </authorList>
    </citation>
    <scope>NUCLEOTIDE SEQUENCE</scope>
    <source>
        <strain evidence="4">CM22</strain>
    </source>
</reference>